<evidence type="ECO:0000313" key="1">
    <source>
        <dbReference type="EMBL" id="EQB60905.1"/>
    </source>
</evidence>
<protein>
    <submittedName>
        <fullName evidence="1">Hydrolase (Alpha beta hydrolase superfamily)</fullName>
    </submittedName>
</protein>
<keyword evidence="2" id="KW-1185">Reference proteome</keyword>
<dbReference type="InterPro" id="IPR029058">
    <property type="entry name" value="AB_hydrolase_fold"/>
</dbReference>
<sequence length="242" mass="28752">MRLKGSIFKYDAINNLIAFSNNTKSKITIILIGGLDHNLLSLPYTYNLYKFCKKYKLELIIPQFRSHPHFGIHDINDDIEDLDTLLKSLHNNIILIGNSTGCQDILLYINKFNNKKIIKCFLQAPVSDTEYKEYPNIKNEYFNFNDVIYKKSRYDSLYQKYNIEDIFSSYLEINHFKNLNKFNYQLIFIISENDEYVIKSINKKLKYVPNSKIYIIKNGDHFLTAKKYQKLFLNFIKSEMKL</sequence>
<dbReference type="PANTHER" id="PTHR31591">
    <property type="entry name" value="UPF0613 PROTEIN PB24D3.06C"/>
    <property type="match status" value="1"/>
</dbReference>
<dbReference type="GO" id="GO:0016787">
    <property type="term" value="F:hydrolase activity"/>
    <property type="evidence" value="ECO:0007669"/>
    <property type="project" value="UniProtKB-KW"/>
</dbReference>
<dbReference type="Proteomes" id="UP000053780">
    <property type="component" value="Unassembled WGS sequence"/>
</dbReference>
<accession>T0MIT8</accession>
<dbReference type="PANTHER" id="PTHR31591:SF1">
    <property type="entry name" value="UPF0613 PROTEIN PB24D3.06C"/>
    <property type="match status" value="1"/>
</dbReference>
<dbReference type="OrthoDB" id="10034502at2759"/>
<dbReference type="VEuPathDB" id="MicrosporidiaDB:NAPIS_ORF01519"/>
<dbReference type="Pfam" id="PF08538">
    <property type="entry name" value="DUF1749"/>
    <property type="match status" value="1"/>
</dbReference>
<gene>
    <name evidence="1" type="ORF">NAPIS_ORF01519</name>
</gene>
<dbReference type="AlphaFoldDB" id="T0MIT8"/>
<evidence type="ECO:0000313" key="2">
    <source>
        <dbReference type="Proteomes" id="UP000053780"/>
    </source>
</evidence>
<reference evidence="1 2" key="1">
    <citation type="journal article" date="2013" name="BMC Genomics">
        <title>Genome sequencing and comparative genomics of honey bee microsporidia, Nosema apis reveal novel insights into host-parasite interactions.</title>
        <authorList>
            <person name="Chen Yp."/>
            <person name="Pettis J.S."/>
            <person name="Zhao Y."/>
            <person name="Liu X."/>
            <person name="Tallon L.J."/>
            <person name="Sadzewicz L.D."/>
            <person name="Li R."/>
            <person name="Zheng H."/>
            <person name="Huang S."/>
            <person name="Zhang X."/>
            <person name="Hamilton M.C."/>
            <person name="Pernal S.F."/>
            <person name="Melathopoulos A.P."/>
            <person name="Yan X."/>
            <person name="Evans J.D."/>
        </authorList>
    </citation>
    <scope>NUCLEOTIDE SEQUENCE [LARGE SCALE GENOMIC DNA]</scope>
    <source>
        <strain evidence="1 2">BRL 01</strain>
    </source>
</reference>
<dbReference type="SUPFAM" id="SSF53474">
    <property type="entry name" value="alpha/beta-Hydrolases"/>
    <property type="match status" value="1"/>
</dbReference>
<dbReference type="HOGENOM" id="CLU_049633_4_0_1"/>
<keyword evidence="1" id="KW-0378">Hydrolase</keyword>
<name>T0MIT8_9MICR</name>
<proteinExistence type="predicted"/>
<dbReference type="Gene3D" id="3.40.50.1820">
    <property type="entry name" value="alpha/beta hydrolase"/>
    <property type="match status" value="2"/>
</dbReference>
<dbReference type="InterPro" id="IPR013744">
    <property type="entry name" value="SidJ"/>
</dbReference>
<dbReference type="EMBL" id="KE647208">
    <property type="protein sequence ID" value="EQB60905.1"/>
    <property type="molecule type" value="Genomic_DNA"/>
</dbReference>
<organism evidence="1 2">
    <name type="scientific">Vairimorpha apis BRL 01</name>
    <dbReference type="NCBI Taxonomy" id="1037528"/>
    <lineage>
        <taxon>Eukaryota</taxon>
        <taxon>Fungi</taxon>
        <taxon>Fungi incertae sedis</taxon>
        <taxon>Microsporidia</taxon>
        <taxon>Nosematidae</taxon>
        <taxon>Vairimorpha</taxon>
    </lineage>
</organism>